<protein>
    <submittedName>
        <fullName evidence="1">Uncharacterized protein</fullName>
    </submittedName>
</protein>
<evidence type="ECO:0000313" key="2">
    <source>
        <dbReference type="Proteomes" id="UP000325333"/>
    </source>
</evidence>
<evidence type="ECO:0000313" key="1">
    <source>
        <dbReference type="EMBL" id="KAA1052492.1"/>
    </source>
</evidence>
<gene>
    <name evidence="1" type="ORF">FH063_004269</name>
</gene>
<accession>A0A5B0KIT6</accession>
<dbReference type="Proteomes" id="UP000325333">
    <property type="component" value="Unassembled WGS sequence"/>
</dbReference>
<dbReference type="AlphaFoldDB" id="A0A5B0KIT6"/>
<dbReference type="EMBL" id="VEWN01000027">
    <property type="protein sequence ID" value="KAA1052492.1"/>
    <property type="molecule type" value="Genomic_DNA"/>
</dbReference>
<sequence length="75" mass="8715">MRKNLLAFHAGNALRIFTPQISKKLIRRNLQISKRNIQQKHSINAMNTIQIRRTEPHIGAVKTKIAMNPCFLPFH</sequence>
<comment type="caution">
    <text evidence="1">The sequence shown here is derived from an EMBL/GenBank/DDBJ whole genome shotgun (WGS) entry which is preliminary data.</text>
</comment>
<proteinExistence type="predicted"/>
<reference evidence="1 2" key="1">
    <citation type="submission" date="2019-07" db="EMBL/GenBank/DDBJ databases">
        <title>Genome sequencing of the stress-tolerant strain Azospirillum brasilense Az19.</title>
        <authorList>
            <person name="Maroniche G.A."/>
            <person name="Garcia J.E."/>
            <person name="Pagnussat L."/>
            <person name="Amenta M."/>
            <person name="Creus C.M."/>
        </authorList>
    </citation>
    <scope>NUCLEOTIDE SEQUENCE [LARGE SCALE GENOMIC DNA]</scope>
    <source>
        <strain evidence="1 2">Az19</strain>
    </source>
</reference>
<name>A0A5B0KIT6_9PROT</name>
<organism evidence="1 2">
    <name type="scientific">Azospirillum argentinense</name>
    <dbReference type="NCBI Taxonomy" id="2970906"/>
    <lineage>
        <taxon>Bacteria</taxon>
        <taxon>Pseudomonadati</taxon>
        <taxon>Pseudomonadota</taxon>
        <taxon>Alphaproteobacteria</taxon>
        <taxon>Rhodospirillales</taxon>
        <taxon>Azospirillaceae</taxon>
        <taxon>Azospirillum</taxon>
    </lineage>
</organism>